<keyword evidence="2" id="KW-1185">Reference proteome</keyword>
<name>A2SKT2_METPP</name>
<dbReference type="InterPro" id="IPR049708">
    <property type="entry name" value="PP0621-like"/>
</dbReference>
<organism evidence="1 2">
    <name type="scientific">Methylibium petroleiphilum (strain ATCC BAA-1232 / LMG 22953 / PM1)</name>
    <dbReference type="NCBI Taxonomy" id="420662"/>
    <lineage>
        <taxon>Bacteria</taxon>
        <taxon>Pseudomonadati</taxon>
        <taxon>Pseudomonadota</taxon>
        <taxon>Betaproteobacteria</taxon>
        <taxon>Burkholderiales</taxon>
        <taxon>Sphaerotilaceae</taxon>
        <taxon>Methylibium</taxon>
    </lineage>
</organism>
<dbReference type="RefSeq" id="WP_011830794.1">
    <property type="nucleotide sequence ID" value="NC_008825.1"/>
</dbReference>
<dbReference type="AlphaFoldDB" id="A2SKT2"/>
<evidence type="ECO:0000313" key="2">
    <source>
        <dbReference type="Proteomes" id="UP000000366"/>
    </source>
</evidence>
<sequence length="76" mass="8280">MKYLVLLLVIVAVLWLVRSRPRAVRPDRAPASEGSAPQAMIECVHCGVHLPRAEAVAGLQGHYCSDAHRLAHGDSR</sequence>
<dbReference type="eggNOG" id="ENOG5030Y8N">
    <property type="taxonomic scope" value="Bacteria"/>
</dbReference>
<proteinExistence type="predicted"/>
<dbReference type="NCBIfam" id="NF041023">
    <property type="entry name" value="PP0621_fam"/>
    <property type="match status" value="1"/>
</dbReference>
<dbReference type="EMBL" id="CP000555">
    <property type="protein sequence ID" value="ABM96171.1"/>
    <property type="molecule type" value="Genomic_DNA"/>
</dbReference>
<evidence type="ECO:0000313" key="1">
    <source>
        <dbReference type="EMBL" id="ABM96171.1"/>
    </source>
</evidence>
<dbReference type="HOGENOM" id="CLU_168222_1_0_4"/>
<reference evidence="1 2" key="1">
    <citation type="journal article" date="2007" name="J. Bacteriol.">
        <title>Whole-genome analysis of the methyl tert-butyl ether-degrading beta-proteobacterium Methylibium petroleiphilum PM1.</title>
        <authorList>
            <person name="Kane S.R."/>
            <person name="Chakicherla A.Y."/>
            <person name="Chain P.S.G."/>
            <person name="Schmidt R."/>
            <person name="Shin M.W."/>
            <person name="Legler T.C."/>
            <person name="Scow K.M."/>
            <person name="Larimer F.W."/>
            <person name="Lucas S.M."/>
            <person name="Richardson P.M."/>
            <person name="Hristova K.R."/>
        </authorList>
    </citation>
    <scope>NUCLEOTIDE SEQUENCE [LARGE SCALE GENOMIC DNA]</scope>
    <source>
        <strain evidence="2">ATCC BAA-1232 / LMG 22953 / PM1</strain>
    </source>
</reference>
<gene>
    <name evidence="1" type="ordered locus">Mpe_A3218</name>
</gene>
<accession>A2SKT2</accession>
<dbReference type="KEGG" id="mpt:Mpe_A3218"/>
<dbReference type="Proteomes" id="UP000000366">
    <property type="component" value="Chromosome"/>
</dbReference>
<protein>
    <submittedName>
        <fullName evidence="1">Uncharacterized protein</fullName>
    </submittedName>
</protein>
<dbReference type="STRING" id="420662.Mpe_A3218"/>